<feature type="transmembrane region" description="Helical" evidence="4">
    <location>
        <begin position="302"/>
        <end position="319"/>
    </location>
</feature>
<dbReference type="Gene3D" id="3.90.550.10">
    <property type="entry name" value="Spore Coat Polysaccharide Biosynthesis Protein SpsA, Chain A"/>
    <property type="match status" value="1"/>
</dbReference>
<keyword evidence="3 6" id="KW-0808">Transferase</keyword>
<dbReference type="PANTHER" id="PTHR43630">
    <property type="entry name" value="POLY-BETA-1,6-N-ACETYL-D-GLUCOSAMINE SYNTHASE"/>
    <property type="match status" value="1"/>
</dbReference>
<dbReference type="STRING" id="52694.ACWI_00450"/>
<evidence type="ECO:0000313" key="7">
    <source>
        <dbReference type="Proteomes" id="UP000176244"/>
    </source>
</evidence>
<dbReference type="EC" id="2.4.1.-" evidence="6"/>
<name>A0A1F2PP52_9FIRM</name>
<dbReference type="SUPFAM" id="SSF53448">
    <property type="entry name" value="Nucleotide-diphospho-sugar transferases"/>
    <property type="match status" value="1"/>
</dbReference>
<dbReference type="RefSeq" id="WP_070369440.1">
    <property type="nucleotide sequence ID" value="NZ_LKEU01000009.1"/>
</dbReference>
<dbReference type="Proteomes" id="UP000176244">
    <property type="component" value="Unassembled WGS sequence"/>
</dbReference>
<dbReference type="CDD" id="cd06439">
    <property type="entry name" value="CESA_like_1"/>
    <property type="match status" value="1"/>
</dbReference>
<feature type="transmembrane region" description="Helical" evidence="4">
    <location>
        <begin position="325"/>
        <end position="345"/>
    </location>
</feature>
<accession>A0A1F2PP52</accession>
<dbReference type="Pfam" id="PF00535">
    <property type="entry name" value="Glycos_transf_2"/>
    <property type="match status" value="1"/>
</dbReference>
<dbReference type="AlphaFoldDB" id="A0A1F2PP52"/>
<dbReference type="InterPro" id="IPR001173">
    <property type="entry name" value="Glyco_trans_2-like"/>
</dbReference>
<keyword evidence="4" id="KW-0472">Membrane</keyword>
<evidence type="ECO:0000256" key="1">
    <source>
        <dbReference type="ARBA" id="ARBA00006739"/>
    </source>
</evidence>
<dbReference type="GO" id="GO:0016757">
    <property type="term" value="F:glycosyltransferase activity"/>
    <property type="evidence" value="ECO:0007669"/>
    <property type="project" value="UniProtKB-KW"/>
</dbReference>
<keyword evidence="2 6" id="KW-0328">Glycosyltransferase</keyword>
<comment type="similarity">
    <text evidence="1">Belongs to the glycosyltransferase 2 family.</text>
</comment>
<evidence type="ECO:0000256" key="4">
    <source>
        <dbReference type="SAM" id="Phobius"/>
    </source>
</evidence>
<dbReference type="PANTHER" id="PTHR43630:SF1">
    <property type="entry name" value="POLY-BETA-1,6-N-ACETYL-D-GLUCOSAMINE SYNTHASE"/>
    <property type="match status" value="1"/>
</dbReference>
<organism evidence="6 7">
    <name type="scientific">Acetobacterium wieringae</name>
    <dbReference type="NCBI Taxonomy" id="52694"/>
    <lineage>
        <taxon>Bacteria</taxon>
        <taxon>Bacillati</taxon>
        <taxon>Bacillota</taxon>
        <taxon>Clostridia</taxon>
        <taxon>Eubacteriales</taxon>
        <taxon>Eubacteriaceae</taxon>
        <taxon>Acetobacterium</taxon>
    </lineage>
</organism>
<feature type="transmembrane region" description="Helical" evidence="4">
    <location>
        <begin position="352"/>
        <end position="373"/>
    </location>
</feature>
<comment type="caution">
    <text evidence="6">The sequence shown here is derived from an EMBL/GenBank/DDBJ whole genome shotgun (WGS) entry which is preliminary data.</text>
</comment>
<sequence>MELIIIVLFYISLFIIGWAMIGYPLSIKLLGKIFQIRKLEKDYNHQPTVTIMIVAHNEEKVILEKIKNVLDIEYPRQKIEYLITSDHSTDKTNDIVREFIVNNPESKIRLYEVQERKGKTNAQNEAQKTITSEFIVMTDANSMMDKNAIKELMAAFTSNEIAYVAGKLLITNQAVSSVSNAEASYWDGDLIIREIEGRIQTITAGNGAIYACRKKDYHEFSPIQSHDSAMPLRYALEGKRAIANHDAIAYEKASEVIKDEFSRKVRMNRAILKYILPDIRVLNVFKYKWFSYFYFGHRTCRYLLWIAHLTLLISNGLLIQESWLYLLPFLAQLLFYFLALVQSIVKSKNKYLMIIYYYFITIMAQWVAVFRALSGKAKPFWEKAESTR</sequence>
<gene>
    <name evidence="6" type="ORF">ACWI_00450</name>
</gene>
<evidence type="ECO:0000256" key="2">
    <source>
        <dbReference type="ARBA" id="ARBA00022676"/>
    </source>
</evidence>
<evidence type="ECO:0000256" key="3">
    <source>
        <dbReference type="ARBA" id="ARBA00022679"/>
    </source>
</evidence>
<proteinExistence type="inferred from homology"/>
<dbReference type="OrthoDB" id="9768769at2"/>
<feature type="transmembrane region" description="Helical" evidence="4">
    <location>
        <begin position="6"/>
        <end position="31"/>
    </location>
</feature>
<reference evidence="6 7" key="1">
    <citation type="submission" date="2015-09" db="EMBL/GenBank/DDBJ databases">
        <title>Genome sequence of Acetobacterium wieringae DSM 1911.</title>
        <authorList>
            <person name="Poehlein A."/>
            <person name="Bengelsdorf F.R."/>
            <person name="Schiel-Bengelsdorf B."/>
            <person name="Duerre P."/>
            <person name="Daniel R."/>
        </authorList>
    </citation>
    <scope>NUCLEOTIDE SEQUENCE [LARGE SCALE GENOMIC DNA]</scope>
    <source>
        <strain evidence="6 7">DSM 1911</strain>
    </source>
</reference>
<dbReference type="EMBL" id="LKEU01000009">
    <property type="protein sequence ID" value="OFV72442.1"/>
    <property type="molecule type" value="Genomic_DNA"/>
</dbReference>
<keyword evidence="4" id="KW-1133">Transmembrane helix</keyword>
<dbReference type="InterPro" id="IPR029044">
    <property type="entry name" value="Nucleotide-diphossugar_trans"/>
</dbReference>
<keyword evidence="4" id="KW-0812">Transmembrane</keyword>
<evidence type="ECO:0000313" key="6">
    <source>
        <dbReference type="EMBL" id="OFV72442.1"/>
    </source>
</evidence>
<feature type="domain" description="Glycosyltransferase 2-like" evidence="5">
    <location>
        <begin position="50"/>
        <end position="183"/>
    </location>
</feature>
<evidence type="ECO:0000259" key="5">
    <source>
        <dbReference type="Pfam" id="PF00535"/>
    </source>
</evidence>
<protein>
    <submittedName>
        <fullName evidence="6">Beta-monoglucosyldiacylglycerol synthase</fullName>
        <ecNumber evidence="6">2.4.1.-</ecNumber>
    </submittedName>
</protein>